<evidence type="ECO:0000313" key="1">
    <source>
        <dbReference type="EMBL" id="OKO97707.1"/>
    </source>
</evidence>
<dbReference type="AlphaFoldDB" id="A0A1Q5TBV6"/>
<proteinExistence type="predicted"/>
<comment type="caution">
    <text evidence="1">The sequence shown here is derived from an EMBL/GenBank/DDBJ whole genome shotgun (WGS) entry which is preliminary data.</text>
</comment>
<keyword evidence="2" id="KW-1185">Reference proteome</keyword>
<organism evidence="1 2">
    <name type="scientific">Xenorhabdus eapokensis</name>
    <dbReference type="NCBI Taxonomy" id="1873482"/>
    <lineage>
        <taxon>Bacteria</taxon>
        <taxon>Pseudomonadati</taxon>
        <taxon>Pseudomonadota</taxon>
        <taxon>Gammaproteobacteria</taxon>
        <taxon>Enterobacterales</taxon>
        <taxon>Morganellaceae</taxon>
        <taxon>Xenorhabdus</taxon>
    </lineage>
</organism>
<gene>
    <name evidence="1" type="ORF">Xedl_03913</name>
</gene>
<dbReference type="Proteomes" id="UP000186268">
    <property type="component" value="Unassembled WGS sequence"/>
</dbReference>
<evidence type="ECO:0000313" key="2">
    <source>
        <dbReference type="Proteomes" id="UP000186268"/>
    </source>
</evidence>
<protein>
    <submittedName>
        <fullName evidence="1">Uncharacterized protein</fullName>
    </submittedName>
</protein>
<sequence>MEKRIEEPYFFNPNMDSEELEYWLGQQKVFISRYNALLREKAALTERLAEIEKELNERAMYGFEGKSSLPWDPNLFQKIRQASKS</sequence>
<reference evidence="1 2" key="1">
    <citation type="submission" date="2016-09" db="EMBL/GenBank/DDBJ databases">
        <title>Xenorhabdus thuongxuanensis sp. nov. and Xenorhabdus eapokensis sp. nov., isolated from Steinernema species.</title>
        <authorList>
            <person name="Kaempfer P."/>
            <person name="Tobias N.J."/>
            <person name="Phan Ke L."/>
            <person name="Bode H.B."/>
            <person name="Glaeser S.P."/>
        </authorList>
    </citation>
    <scope>NUCLEOTIDE SEQUENCE [LARGE SCALE GENOMIC DNA]</scope>
    <source>
        <strain evidence="1 2">DL20</strain>
    </source>
</reference>
<name>A0A1Q5TBV6_9GAMM</name>
<dbReference type="EMBL" id="MKGQ01000126">
    <property type="protein sequence ID" value="OKO97707.1"/>
    <property type="molecule type" value="Genomic_DNA"/>
</dbReference>
<accession>A0A1Q5TBV6</accession>